<evidence type="ECO:0000256" key="5">
    <source>
        <dbReference type="SAM" id="MobiDB-lite"/>
    </source>
</evidence>
<evidence type="ECO:0000313" key="7">
    <source>
        <dbReference type="EMBL" id="KAK0520341.1"/>
    </source>
</evidence>
<feature type="compositionally biased region" description="Basic and acidic residues" evidence="5">
    <location>
        <begin position="324"/>
        <end position="336"/>
    </location>
</feature>
<feature type="region of interest" description="Disordered" evidence="5">
    <location>
        <begin position="1"/>
        <end position="35"/>
    </location>
</feature>
<accession>A0AAN6G606</accession>
<dbReference type="Gene3D" id="1.10.510.10">
    <property type="entry name" value="Transferase(Phosphotransferase) domain 1"/>
    <property type="match status" value="1"/>
</dbReference>
<reference evidence="7" key="1">
    <citation type="journal article" date="2023" name="PhytoFront">
        <title>Draft Genome Resources of Seven Strains of Tilletia horrida, Causal Agent of Kernel Smut of Rice.</title>
        <authorList>
            <person name="Khanal S."/>
            <person name="Antony Babu S."/>
            <person name="Zhou X.G."/>
        </authorList>
    </citation>
    <scope>NUCLEOTIDE SEQUENCE</scope>
    <source>
        <strain evidence="7">TX3</strain>
    </source>
</reference>
<dbReference type="PROSITE" id="PS50011">
    <property type="entry name" value="PROTEIN_KINASE_DOM"/>
    <property type="match status" value="1"/>
</dbReference>
<dbReference type="EMBL" id="JAPDMQ010000808">
    <property type="protein sequence ID" value="KAK0520341.1"/>
    <property type="molecule type" value="Genomic_DNA"/>
</dbReference>
<feature type="compositionally biased region" description="Basic residues" evidence="5">
    <location>
        <begin position="1"/>
        <end position="14"/>
    </location>
</feature>
<sequence>MSKGKDHKQKKRAISPRQAPSRTKRVKIDKAPPPCPTIDIDTELTALQLQDLLNFGRRQGWPTEPQYDIAHRFFQDDAAFADMILEDLSRDLEAAPSSFPLTDLRGTGYYGQYHLLLLSKEIKQRLRQLVPQASEESLARAVVQASPLIFHRLIQTDTGLSRAQAEDLLVRSRAYGYVLFPATLTAQGVRPIPTFFVPPTRATGMLALSTSSAPATSFHAEGPLPAIVQPRINLPRPLNPAPVPNLHGSIIPRVIVSDPAGPARLVRQPSAAALKLAVQPEALLQRHLQPVIRPPTSPVQHGHVAQPLQQRACGASPSAQPANHHHDLPAQHDDAAKPPTHVACRPAQPAGPPQHDDAAPRPAHVASPPAQAAGPPQHDDVAPPAQLEHAASRLAQPAELPQHVEVAKPSGQLGHAASPPAKQHEHVAKPSNAAKPPAPPTVASPAVQRENDASLSIAKPPTEPNVARSPARRGHVASRSVAESPQQPPVASPSVQPVQPSSIVLPPAQHEPVASPSAQPLKAANLAAIPRPNLNRQHVKSPVKKGSPAKKGKDGQQDIRAFLPAAPAAVVVPPIAMADPAAAYLDDPFNMNRDWVPVRSKDHEEISSPWRLPVEWRAPGRYPVKADTRPLGQGGFGTVYHCVDRLVPGREVAKKRQLMRRGEKVANKYVRREVAALQRCQGHKGVVALNDIIWGRDGLIHYVDIILPLASASLDKIIRANREGLDELTAKTFVRQVAEGLAWIHHRGWIHLDLKPANVLVFKNYVCQITDFGLSRPTQPSMRLLQPCGTIGYRPPEELFNNHYAQESMDIWPLATIYAELRKGYTVFDQSTPVACFKSMIDTVGTKRKSVFKDLAPGYGIEGGRSFTIRDRSSRRISFLTEREMAFVYALWKLEPADRPTARAVCRNGFWDQFPLPDKSLLTLQI</sequence>
<comment type="caution">
    <text evidence="7">The sequence shown here is derived from an EMBL/GenBank/DDBJ whole genome shotgun (WGS) entry which is preliminary data.</text>
</comment>
<dbReference type="SUPFAM" id="SSF56112">
    <property type="entry name" value="Protein kinase-like (PK-like)"/>
    <property type="match status" value="1"/>
</dbReference>
<evidence type="ECO:0000256" key="4">
    <source>
        <dbReference type="PROSITE-ProRule" id="PRU10141"/>
    </source>
</evidence>
<feature type="compositionally biased region" description="Low complexity" evidence="5">
    <location>
        <begin position="366"/>
        <end position="376"/>
    </location>
</feature>
<proteinExistence type="predicted"/>
<dbReference type="SMART" id="SM00220">
    <property type="entry name" value="S_TKc"/>
    <property type="match status" value="1"/>
</dbReference>
<dbReference type="Gene3D" id="3.30.200.20">
    <property type="entry name" value="Phosphorylase Kinase, domain 1"/>
    <property type="match status" value="1"/>
</dbReference>
<dbReference type="GO" id="GO:0005524">
    <property type="term" value="F:ATP binding"/>
    <property type="evidence" value="ECO:0007669"/>
    <property type="project" value="UniProtKB-UniRule"/>
</dbReference>
<dbReference type="InterPro" id="IPR050117">
    <property type="entry name" value="MAPK"/>
</dbReference>
<dbReference type="EC" id="2.7.11.24" evidence="7"/>
<name>A0AAN6G606_9BASI</name>
<keyword evidence="1" id="KW-0723">Serine/threonine-protein kinase</keyword>
<dbReference type="PANTHER" id="PTHR24055">
    <property type="entry name" value="MITOGEN-ACTIVATED PROTEIN KINASE"/>
    <property type="match status" value="1"/>
</dbReference>
<keyword evidence="7" id="KW-0418">Kinase</keyword>
<feature type="compositionally biased region" description="Basic residues" evidence="5">
    <location>
        <begin position="537"/>
        <end position="550"/>
    </location>
</feature>
<feature type="region of interest" description="Disordered" evidence="5">
    <location>
        <begin position="410"/>
        <end position="555"/>
    </location>
</feature>
<feature type="binding site" evidence="4">
    <location>
        <position position="655"/>
    </location>
    <ligand>
        <name>ATP</name>
        <dbReference type="ChEBI" id="CHEBI:30616"/>
    </ligand>
</feature>
<evidence type="ECO:0000259" key="6">
    <source>
        <dbReference type="PROSITE" id="PS50011"/>
    </source>
</evidence>
<feature type="compositionally biased region" description="Low complexity" evidence="5">
    <location>
        <begin position="492"/>
        <end position="507"/>
    </location>
</feature>
<dbReference type="CDD" id="cd00180">
    <property type="entry name" value="PKc"/>
    <property type="match status" value="1"/>
</dbReference>
<keyword evidence="2 4" id="KW-0547">Nucleotide-binding</keyword>
<feature type="domain" description="Protein kinase" evidence="6">
    <location>
        <begin position="625"/>
        <end position="911"/>
    </location>
</feature>
<organism evidence="7 8">
    <name type="scientific">Tilletia horrida</name>
    <dbReference type="NCBI Taxonomy" id="155126"/>
    <lineage>
        <taxon>Eukaryota</taxon>
        <taxon>Fungi</taxon>
        <taxon>Dikarya</taxon>
        <taxon>Basidiomycota</taxon>
        <taxon>Ustilaginomycotina</taxon>
        <taxon>Exobasidiomycetes</taxon>
        <taxon>Tilletiales</taxon>
        <taxon>Tilletiaceae</taxon>
        <taxon>Tilletia</taxon>
    </lineage>
</organism>
<keyword evidence="7" id="KW-0808">Transferase</keyword>
<protein>
    <submittedName>
        <fullName evidence="7">Lipopolysaccharide kinase (Kdo/WaaP)</fullName>
        <ecNumber evidence="7">2.7.11.24</ecNumber>
    </submittedName>
</protein>
<dbReference type="Proteomes" id="UP001176521">
    <property type="component" value="Unassembled WGS sequence"/>
</dbReference>
<dbReference type="PROSITE" id="PS00107">
    <property type="entry name" value="PROTEIN_KINASE_ATP"/>
    <property type="match status" value="1"/>
</dbReference>
<feature type="region of interest" description="Disordered" evidence="5">
    <location>
        <begin position="292"/>
        <end position="383"/>
    </location>
</feature>
<dbReference type="InterPro" id="IPR011009">
    <property type="entry name" value="Kinase-like_dom_sf"/>
</dbReference>
<evidence type="ECO:0000256" key="3">
    <source>
        <dbReference type="ARBA" id="ARBA00022840"/>
    </source>
</evidence>
<dbReference type="GO" id="GO:0004707">
    <property type="term" value="F:MAP kinase activity"/>
    <property type="evidence" value="ECO:0007669"/>
    <property type="project" value="UniProtKB-EC"/>
</dbReference>
<dbReference type="InterPro" id="IPR017441">
    <property type="entry name" value="Protein_kinase_ATP_BS"/>
</dbReference>
<dbReference type="InterPro" id="IPR000719">
    <property type="entry name" value="Prot_kinase_dom"/>
</dbReference>
<dbReference type="Pfam" id="PF00069">
    <property type="entry name" value="Pkinase"/>
    <property type="match status" value="1"/>
</dbReference>
<evidence type="ECO:0000256" key="2">
    <source>
        <dbReference type="ARBA" id="ARBA00022741"/>
    </source>
</evidence>
<dbReference type="AlphaFoldDB" id="A0AAN6G606"/>
<evidence type="ECO:0000313" key="8">
    <source>
        <dbReference type="Proteomes" id="UP001176521"/>
    </source>
</evidence>
<gene>
    <name evidence="7" type="primary">MAPK14</name>
    <name evidence="7" type="ORF">OC842_007133</name>
</gene>
<keyword evidence="8" id="KW-1185">Reference proteome</keyword>
<keyword evidence="3 4" id="KW-0067">ATP-binding</keyword>
<evidence type="ECO:0000256" key="1">
    <source>
        <dbReference type="ARBA" id="ARBA00022527"/>
    </source>
</evidence>